<evidence type="ECO:0000256" key="1">
    <source>
        <dbReference type="ARBA" id="ARBA00001255"/>
    </source>
</evidence>
<feature type="active site" description="Nucleophile" evidence="6">
    <location>
        <position position="486"/>
    </location>
</feature>
<feature type="binding site" evidence="7">
    <location>
        <begin position="374"/>
        <end position="375"/>
    </location>
    <ligand>
        <name>substrate</name>
    </ligand>
</feature>
<dbReference type="InterPro" id="IPR002252">
    <property type="entry name" value="Glyco_hydro_36"/>
</dbReference>
<name>A0A8H7V4J7_9FUNG</name>
<evidence type="ECO:0000259" key="10">
    <source>
        <dbReference type="Pfam" id="PF16875"/>
    </source>
</evidence>
<protein>
    <recommendedName>
        <fullName evidence="2 5">Alpha-galactosidase</fullName>
        <ecNumber evidence="2 5">3.2.1.22</ecNumber>
    </recommendedName>
</protein>
<comment type="similarity">
    <text evidence="5">Belongs to the glycosyl hydrolase.</text>
</comment>
<keyword evidence="4 5" id="KW-0326">Glycosidase</keyword>
<evidence type="ECO:0000256" key="6">
    <source>
        <dbReference type="PIRSR" id="PIRSR005536-1"/>
    </source>
</evidence>
<comment type="caution">
    <text evidence="11">The sequence shown here is derived from an EMBL/GenBank/DDBJ whole genome shotgun (WGS) entry which is preliminary data.</text>
</comment>
<comment type="function">
    <text evidence="5">Hydrolyzes a variety of simple alpha-D-galactoside as well as more complex molecules such as oligosaccharides and polysaccharides.</text>
</comment>
<dbReference type="InterPro" id="IPR031704">
    <property type="entry name" value="Glyco_hydro_36_N"/>
</dbReference>
<dbReference type="Pfam" id="PF16874">
    <property type="entry name" value="Glyco_hydro_36C"/>
    <property type="match status" value="1"/>
</dbReference>
<dbReference type="FunFam" id="3.20.20.70:FF:000118">
    <property type="entry name" value="Alpha-galactosidase"/>
    <property type="match status" value="1"/>
</dbReference>
<feature type="binding site" evidence="7">
    <location>
        <position position="549"/>
    </location>
    <ligand>
        <name>substrate</name>
    </ligand>
</feature>
<dbReference type="InterPro" id="IPR038417">
    <property type="entry name" value="Alpga-gal_N_sf"/>
</dbReference>
<dbReference type="PIRSF" id="PIRSF005536">
    <property type="entry name" value="Agal"/>
    <property type="match status" value="1"/>
</dbReference>
<dbReference type="PRINTS" id="PR00743">
    <property type="entry name" value="GLHYDRLASE36"/>
</dbReference>
<evidence type="ECO:0000256" key="2">
    <source>
        <dbReference type="ARBA" id="ARBA00012755"/>
    </source>
</evidence>
<dbReference type="PANTHER" id="PTHR43053:SF3">
    <property type="entry name" value="ALPHA-GALACTOSIDASE C-RELATED"/>
    <property type="match status" value="1"/>
</dbReference>
<dbReference type="GO" id="GO:0004557">
    <property type="term" value="F:alpha-galactosidase activity"/>
    <property type="evidence" value="ECO:0007669"/>
    <property type="project" value="UniProtKB-UniRule"/>
</dbReference>
<evidence type="ECO:0000256" key="8">
    <source>
        <dbReference type="SAM" id="SignalP"/>
    </source>
</evidence>
<dbReference type="Proteomes" id="UP000603453">
    <property type="component" value="Unassembled WGS sequence"/>
</dbReference>
<dbReference type="AlphaFoldDB" id="A0A8H7V4J7"/>
<dbReference type="PANTHER" id="PTHR43053">
    <property type="entry name" value="GLYCOSIDASE FAMILY 31"/>
    <property type="match status" value="1"/>
</dbReference>
<evidence type="ECO:0000256" key="5">
    <source>
        <dbReference type="PIRNR" id="PIRNR005536"/>
    </source>
</evidence>
<keyword evidence="12" id="KW-1185">Reference proteome</keyword>
<feature type="chain" id="PRO_5034112558" description="Alpha-galactosidase" evidence="8">
    <location>
        <begin position="18"/>
        <end position="748"/>
    </location>
</feature>
<dbReference type="Pfam" id="PF16875">
    <property type="entry name" value="Glyco_hydro_36N"/>
    <property type="match status" value="1"/>
</dbReference>
<feature type="domain" description="Glycosyl hydrolase family 36 N-terminal" evidence="10">
    <location>
        <begin position="54"/>
        <end position="291"/>
    </location>
</feature>
<dbReference type="CDD" id="cd14791">
    <property type="entry name" value="GH36"/>
    <property type="match status" value="1"/>
</dbReference>
<accession>A0A8H7V4J7</accession>
<dbReference type="OrthoDB" id="5795902at2759"/>
<dbReference type="Gene3D" id="2.70.98.60">
    <property type="entry name" value="alpha-galactosidase from lactobacil brevis"/>
    <property type="match status" value="1"/>
</dbReference>
<dbReference type="EMBL" id="JAEPRD010000038">
    <property type="protein sequence ID" value="KAG2205237.1"/>
    <property type="molecule type" value="Genomic_DNA"/>
</dbReference>
<dbReference type="InterPro" id="IPR031705">
    <property type="entry name" value="Glyco_hydro_36_C"/>
</dbReference>
<keyword evidence="8" id="KW-0732">Signal</keyword>
<organism evidence="11 12">
    <name type="scientific">Mucor saturninus</name>
    <dbReference type="NCBI Taxonomy" id="64648"/>
    <lineage>
        <taxon>Eukaryota</taxon>
        <taxon>Fungi</taxon>
        <taxon>Fungi incertae sedis</taxon>
        <taxon>Mucoromycota</taxon>
        <taxon>Mucoromycotina</taxon>
        <taxon>Mucoromycetes</taxon>
        <taxon>Mucorales</taxon>
        <taxon>Mucorineae</taxon>
        <taxon>Mucoraceae</taxon>
        <taxon>Mucor</taxon>
    </lineage>
</organism>
<dbReference type="InterPro" id="IPR013785">
    <property type="entry name" value="Aldolase_TIM"/>
</dbReference>
<reference evidence="11" key="1">
    <citation type="submission" date="2020-12" db="EMBL/GenBank/DDBJ databases">
        <title>Metabolic potential, ecology and presence of endohyphal bacteria is reflected in genomic diversity of Mucoromycotina.</title>
        <authorList>
            <person name="Muszewska A."/>
            <person name="Okrasinska A."/>
            <person name="Steczkiewicz K."/>
            <person name="Drgas O."/>
            <person name="Orlowska M."/>
            <person name="Perlinska-Lenart U."/>
            <person name="Aleksandrzak-Piekarczyk T."/>
            <person name="Szatraj K."/>
            <person name="Zielenkiewicz U."/>
            <person name="Pilsyk S."/>
            <person name="Malc E."/>
            <person name="Mieczkowski P."/>
            <person name="Kruszewska J.S."/>
            <person name="Biernat P."/>
            <person name="Pawlowska J."/>
        </authorList>
    </citation>
    <scope>NUCLEOTIDE SEQUENCE</scope>
    <source>
        <strain evidence="11">WA0000017839</strain>
    </source>
</reference>
<sequence>MLLYSFVFTILIYGCTALSVLKTGITASKEGKLWFLTTTHTSYVVGVVPDTLELLNLYWGPRLTSMADITLPVKLPVERGSQEPAITAAHEEFPVFGGLRYGPDVLRTRFENGTRELDLIYTDAHLKKNALTIVLTDKAHKGFQVSLSYTIDVENDIILRSAVIKATTKESYHISKALTAAWHILPPAGNANRELVTLAGAWAAETQVQRHTLHPGTSHVLESTRGIPSARAYPYFAVKDTSSDGEHSDNDVYFGSVAWSGNWKIQVHTDTEGKVTIIGGMHDRDFGYDLKKGEKLELPTFVAGYTPAGLSGARKLLTNHIRDNKDTDLVSDPDALSPVLYNGWEAYEMSVNITNQMEMAKKSADMGADLFVLDDGWFQGRHADNAGLGDWFVDTTKFPNGLKPLADYVHGLGMKFGLWFEPEMVNPDSDLYRKHPDWVYHYDERTRHLERNQLVLDITRTDVRKYVADLVLSTIREVGVDFIKWDMNRPLSDTGSALGQEVWVGHVNAFYELVEMVKKEGVRFETCSSGGGRADMSILKKVDSSWPSDNTRPDARLMIQYGSSLVIPPDMMSCWVTDSPGNDNRTVYPISYRFHVSFMGALGIGSNLNKLSDAELKEYKGWIKIYKSFQHVVQKGNLNWLVVPPHANKMTSATETYTAVTQSTTKNMEESVVLAFRQYSPFWFPLPPIKLRDLISDAEYSVNIWSSDPTKTVFEGKMTGGALMNIGLNLPYLTIQAYSSAVVHLKQI</sequence>
<feature type="signal peptide" evidence="8">
    <location>
        <begin position="1"/>
        <end position="17"/>
    </location>
</feature>
<dbReference type="SUPFAM" id="SSF51445">
    <property type="entry name" value="(Trans)glycosidases"/>
    <property type="match status" value="1"/>
</dbReference>
<feature type="domain" description="Glycosyl hydrolase family 36 C-terminal" evidence="9">
    <location>
        <begin position="659"/>
        <end position="745"/>
    </location>
</feature>
<dbReference type="EC" id="3.2.1.22" evidence="2 5"/>
<feature type="binding site" evidence="7">
    <location>
        <position position="202"/>
    </location>
    <ligand>
        <name>substrate</name>
    </ligand>
</feature>
<feature type="binding site" evidence="7">
    <location>
        <begin position="484"/>
        <end position="488"/>
    </location>
    <ligand>
        <name>substrate</name>
    </ligand>
</feature>
<dbReference type="Pfam" id="PF02065">
    <property type="entry name" value="Melibiase"/>
    <property type="match status" value="1"/>
</dbReference>
<evidence type="ECO:0000256" key="7">
    <source>
        <dbReference type="PIRSR" id="PIRSR005536-2"/>
    </source>
</evidence>
<evidence type="ECO:0000259" key="9">
    <source>
        <dbReference type="Pfam" id="PF16874"/>
    </source>
</evidence>
<feature type="active site" description="Proton donor" evidence="6">
    <location>
        <position position="549"/>
    </location>
</feature>
<dbReference type="InterPro" id="IPR017853">
    <property type="entry name" value="GH"/>
</dbReference>
<dbReference type="InterPro" id="IPR050985">
    <property type="entry name" value="Alpha-glycosidase_related"/>
</dbReference>
<dbReference type="InterPro" id="IPR013780">
    <property type="entry name" value="Glyco_hydro_b"/>
</dbReference>
<evidence type="ECO:0000313" key="12">
    <source>
        <dbReference type="Proteomes" id="UP000603453"/>
    </source>
</evidence>
<proteinExistence type="inferred from homology"/>
<dbReference type="GO" id="GO:0016052">
    <property type="term" value="P:carbohydrate catabolic process"/>
    <property type="evidence" value="ECO:0007669"/>
    <property type="project" value="InterPro"/>
</dbReference>
<feature type="binding site" evidence="7">
    <location>
        <position position="527"/>
    </location>
    <ligand>
        <name>substrate</name>
    </ligand>
</feature>
<evidence type="ECO:0000256" key="3">
    <source>
        <dbReference type="ARBA" id="ARBA00022801"/>
    </source>
</evidence>
<feature type="binding site" evidence="7">
    <location>
        <position position="451"/>
    </location>
    <ligand>
        <name>substrate</name>
    </ligand>
</feature>
<evidence type="ECO:0000313" key="11">
    <source>
        <dbReference type="EMBL" id="KAG2205237.1"/>
    </source>
</evidence>
<comment type="catalytic activity">
    <reaction evidence="1 5">
        <text>Hydrolysis of terminal, non-reducing alpha-D-galactose residues in alpha-D-galactosides, including galactose oligosaccharides, galactomannans and galactolipids.</text>
        <dbReference type="EC" id="3.2.1.22"/>
    </reaction>
</comment>
<keyword evidence="3 5" id="KW-0378">Hydrolase</keyword>
<gene>
    <name evidence="11" type="ORF">INT47_009502</name>
</gene>
<dbReference type="Gene3D" id="3.20.20.70">
    <property type="entry name" value="Aldolase class I"/>
    <property type="match status" value="1"/>
</dbReference>
<dbReference type="Gene3D" id="2.60.40.1180">
    <property type="entry name" value="Golgi alpha-mannosidase II"/>
    <property type="match status" value="1"/>
</dbReference>
<evidence type="ECO:0000256" key="4">
    <source>
        <dbReference type="ARBA" id="ARBA00023295"/>
    </source>
</evidence>